<keyword evidence="1" id="KW-0472">Membrane</keyword>
<evidence type="ECO:0000256" key="1">
    <source>
        <dbReference type="SAM" id="Phobius"/>
    </source>
</evidence>
<feature type="transmembrane region" description="Helical" evidence="1">
    <location>
        <begin position="12"/>
        <end position="32"/>
    </location>
</feature>
<accession>A0A8S5U7Q7</accession>
<organism evidence="2">
    <name type="scientific">Podoviridae sp. ctdet19</name>
    <dbReference type="NCBI Taxonomy" id="2825262"/>
    <lineage>
        <taxon>Viruses</taxon>
        <taxon>Duplodnaviria</taxon>
        <taxon>Heunggongvirae</taxon>
        <taxon>Uroviricota</taxon>
        <taxon>Caudoviricetes</taxon>
    </lineage>
</organism>
<protein>
    <submittedName>
        <fullName evidence="2">Uncharacterized protein</fullName>
    </submittedName>
</protein>
<keyword evidence="1" id="KW-1133">Transmembrane helix</keyword>
<evidence type="ECO:0000313" key="2">
    <source>
        <dbReference type="EMBL" id="DAF90521.1"/>
    </source>
</evidence>
<reference evidence="2" key="1">
    <citation type="journal article" date="2021" name="Proc. Natl. Acad. Sci. U.S.A.">
        <title>A Catalog of Tens of Thousands of Viruses from Human Metagenomes Reveals Hidden Associations with Chronic Diseases.</title>
        <authorList>
            <person name="Tisza M.J."/>
            <person name="Buck C.B."/>
        </authorList>
    </citation>
    <scope>NUCLEOTIDE SEQUENCE</scope>
    <source>
        <strain evidence="2">Ctdet19</strain>
    </source>
</reference>
<keyword evidence="1" id="KW-0812">Transmembrane</keyword>
<proteinExistence type="predicted"/>
<sequence length="33" mass="3786">MKDKFHKFQFEVLPYLAIPFFIGAFILSGVIAP</sequence>
<dbReference type="EMBL" id="BK016031">
    <property type="protein sequence ID" value="DAF90521.1"/>
    <property type="molecule type" value="Genomic_DNA"/>
</dbReference>
<name>A0A8S5U7Q7_9CAUD</name>